<keyword evidence="2" id="KW-1185">Reference proteome</keyword>
<dbReference type="Proteomes" id="UP000008864">
    <property type="component" value="Unassembled WGS sequence"/>
</dbReference>
<gene>
    <name evidence="1" type="ORF">TERG_08409</name>
</gene>
<sequence length="136" mass="14646">MHVIVPLSSLRENQNNTSNPGIGDPEDADCIRIFSTLMTIQCSREPGAVWLAAAPGLIITLLVAGAPFESQIGGLDISLLIIKFVLQSSQPQGKALTDSRWAKDGSIITSWMTSNCRSIGLSMLSTVENCQPQLYI</sequence>
<reference evidence="2" key="1">
    <citation type="journal article" date="2012" name="MBio">
        <title>Comparative genome analysis of Trichophyton rubrum and related dermatophytes reveals candidate genes involved in infection.</title>
        <authorList>
            <person name="Martinez D.A."/>
            <person name="Oliver B.G."/>
            <person name="Graeser Y."/>
            <person name="Goldberg J.M."/>
            <person name="Li W."/>
            <person name="Martinez-Rossi N.M."/>
            <person name="Monod M."/>
            <person name="Shelest E."/>
            <person name="Barton R.C."/>
            <person name="Birch E."/>
            <person name="Brakhage A.A."/>
            <person name="Chen Z."/>
            <person name="Gurr S.J."/>
            <person name="Heiman D."/>
            <person name="Heitman J."/>
            <person name="Kosti I."/>
            <person name="Rossi A."/>
            <person name="Saif S."/>
            <person name="Samalova M."/>
            <person name="Saunders C.W."/>
            <person name="Shea T."/>
            <person name="Summerbell R.C."/>
            <person name="Xu J."/>
            <person name="Young S."/>
            <person name="Zeng Q."/>
            <person name="Birren B.W."/>
            <person name="Cuomo C.A."/>
            <person name="White T.C."/>
        </authorList>
    </citation>
    <scope>NUCLEOTIDE SEQUENCE [LARGE SCALE GENOMIC DNA]</scope>
    <source>
        <strain evidence="2">ATCC MYA-4607 / CBS 118892</strain>
    </source>
</reference>
<dbReference type="InParanoid" id="F2T0S2"/>
<accession>F2T0S2</accession>
<name>F2T0S2_TRIRC</name>
<dbReference type="RefSeq" id="XP_003231111.2">
    <property type="nucleotide sequence ID" value="XM_003231063.2"/>
</dbReference>
<dbReference type="GeneID" id="10377190"/>
<proteinExistence type="predicted"/>
<dbReference type="HOGENOM" id="CLU_155409_0_0_1"/>
<dbReference type="EMBL" id="GG700661">
    <property type="protein sequence ID" value="EGD92194.2"/>
    <property type="molecule type" value="Genomic_DNA"/>
</dbReference>
<dbReference type="AlphaFoldDB" id="F2T0S2"/>
<protein>
    <submittedName>
        <fullName evidence="1">Uncharacterized protein</fullName>
    </submittedName>
</protein>
<organism evidence="1 2">
    <name type="scientific">Trichophyton rubrum (strain ATCC MYA-4607 / CBS 118892)</name>
    <name type="common">Athlete's foot fungus</name>
    <dbReference type="NCBI Taxonomy" id="559305"/>
    <lineage>
        <taxon>Eukaryota</taxon>
        <taxon>Fungi</taxon>
        <taxon>Dikarya</taxon>
        <taxon>Ascomycota</taxon>
        <taxon>Pezizomycotina</taxon>
        <taxon>Eurotiomycetes</taxon>
        <taxon>Eurotiomycetidae</taxon>
        <taxon>Onygenales</taxon>
        <taxon>Arthrodermataceae</taxon>
        <taxon>Trichophyton</taxon>
    </lineage>
</organism>
<evidence type="ECO:0000313" key="2">
    <source>
        <dbReference type="Proteomes" id="UP000008864"/>
    </source>
</evidence>
<evidence type="ECO:0000313" key="1">
    <source>
        <dbReference type="EMBL" id="EGD92194.2"/>
    </source>
</evidence>